<dbReference type="InterPro" id="IPR000276">
    <property type="entry name" value="GPCR_Rhodpsn"/>
</dbReference>
<dbReference type="PANTHER" id="PTHR26451">
    <property type="entry name" value="G_PROTEIN_RECEP_F1_2 DOMAIN-CONTAINING PROTEIN"/>
    <property type="match status" value="1"/>
</dbReference>
<feature type="transmembrane region" description="Helical" evidence="13">
    <location>
        <begin position="920"/>
        <end position="937"/>
    </location>
</feature>
<feature type="transmembrane region" description="Helical" evidence="13">
    <location>
        <begin position="1106"/>
        <end position="1125"/>
    </location>
</feature>
<evidence type="ECO:0000259" key="14">
    <source>
        <dbReference type="PROSITE" id="PS50262"/>
    </source>
</evidence>
<evidence type="ECO:0000313" key="15">
    <source>
        <dbReference type="EMBL" id="MBN3324949.1"/>
    </source>
</evidence>
<evidence type="ECO:0000256" key="12">
    <source>
        <dbReference type="ARBA" id="ARBA00023224"/>
    </source>
</evidence>
<keyword evidence="10" id="KW-0675">Receptor</keyword>
<dbReference type="Pfam" id="PF13853">
    <property type="entry name" value="7tm_4"/>
    <property type="match status" value="4"/>
</dbReference>
<dbReference type="PRINTS" id="PR00245">
    <property type="entry name" value="OLFACTORYR"/>
</dbReference>
<keyword evidence="7" id="KW-0297">G-protein coupled receptor</keyword>
<feature type="transmembrane region" description="Helical" evidence="13">
    <location>
        <begin position="236"/>
        <end position="258"/>
    </location>
</feature>
<evidence type="ECO:0000256" key="4">
    <source>
        <dbReference type="ARBA" id="ARBA00022692"/>
    </source>
</evidence>
<dbReference type="InterPro" id="IPR000725">
    <property type="entry name" value="Olfact_rcpt"/>
</dbReference>
<feature type="transmembrane region" description="Helical" evidence="13">
    <location>
        <begin position="667"/>
        <end position="688"/>
    </location>
</feature>
<feature type="transmembrane region" description="Helical" evidence="13">
    <location>
        <begin position="615"/>
        <end position="633"/>
    </location>
</feature>
<dbReference type="EMBL" id="JAAWVO010073544">
    <property type="protein sequence ID" value="MBN3324949.1"/>
    <property type="molecule type" value="Genomic_DNA"/>
</dbReference>
<feature type="domain" description="G-protein coupled receptors family 1 profile" evidence="14">
    <location>
        <begin position="512"/>
        <end position="760"/>
    </location>
</feature>
<dbReference type="GO" id="GO:0004930">
    <property type="term" value="F:G protein-coupled receptor activity"/>
    <property type="evidence" value="ECO:0007669"/>
    <property type="project" value="UniProtKB-KW"/>
</dbReference>
<dbReference type="FunFam" id="1.20.1070.10:FF:000024">
    <property type="entry name" value="Olfactory receptor"/>
    <property type="match status" value="3"/>
</dbReference>
<feature type="transmembrane region" description="Helical" evidence="13">
    <location>
        <begin position="497"/>
        <end position="522"/>
    </location>
</feature>
<evidence type="ECO:0000256" key="1">
    <source>
        <dbReference type="ARBA" id="ARBA00004651"/>
    </source>
</evidence>
<feature type="transmembrane region" description="Helical" evidence="13">
    <location>
        <begin position="1065"/>
        <end position="1086"/>
    </location>
</feature>
<feature type="non-terminal residue" evidence="15">
    <location>
        <position position="1"/>
    </location>
</feature>
<dbReference type="Gene3D" id="1.20.1070.10">
    <property type="entry name" value="Rhodopsin 7-helix transmembrane proteins"/>
    <property type="match status" value="4"/>
</dbReference>
<feature type="transmembrane region" description="Helical" evidence="13">
    <location>
        <begin position="194"/>
        <end position="215"/>
    </location>
</feature>
<proteinExistence type="predicted"/>
<dbReference type="PROSITE" id="PS50262">
    <property type="entry name" value="G_PROTEIN_RECEP_F1_2"/>
    <property type="match status" value="3"/>
</dbReference>
<keyword evidence="2" id="KW-1003">Cell membrane</keyword>
<dbReference type="GO" id="GO:0005886">
    <property type="term" value="C:plasma membrane"/>
    <property type="evidence" value="ECO:0007669"/>
    <property type="project" value="UniProtKB-SubCell"/>
</dbReference>
<keyword evidence="4 13" id="KW-0812">Transmembrane</keyword>
<feature type="transmembrane region" description="Helical" evidence="13">
    <location>
        <begin position="854"/>
        <end position="876"/>
    </location>
</feature>
<keyword evidence="9" id="KW-1015">Disulfide bond</keyword>
<keyword evidence="3" id="KW-0716">Sensory transduction</keyword>
<keyword evidence="11" id="KW-0325">Glycoprotein</keyword>
<keyword evidence="5" id="KW-0552">Olfaction</keyword>
<feature type="transmembrane region" description="Helical" evidence="13">
    <location>
        <begin position="270"/>
        <end position="289"/>
    </location>
</feature>
<feature type="transmembrane region" description="Helical" evidence="13">
    <location>
        <begin position="447"/>
        <end position="466"/>
    </location>
</feature>
<evidence type="ECO:0000256" key="6">
    <source>
        <dbReference type="ARBA" id="ARBA00022989"/>
    </source>
</evidence>
<feature type="domain" description="G-protein coupled receptors family 1 profile" evidence="14">
    <location>
        <begin position="870"/>
        <end position="1118"/>
    </location>
</feature>
<feature type="transmembrane region" description="Helical" evidence="13">
    <location>
        <begin position="56"/>
        <end position="76"/>
    </location>
</feature>
<protein>
    <submittedName>
        <fullName evidence="15">O51I2 protein</fullName>
    </submittedName>
</protein>
<feature type="transmembrane region" description="Helical" evidence="13">
    <location>
        <begin position="562"/>
        <end position="579"/>
    </location>
</feature>
<feature type="transmembrane region" description="Helical" evidence="13">
    <location>
        <begin position="709"/>
        <end position="728"/>
    </location>
</feature>
<dbReference type="GO" id="GO:0004984">
    <property type="term" value="F:olfactory receptor activity"/>
    <property type="evidence" value="ECO:0007669"/>
    <property type="project" value="InterPro"/>
</dbReference>
<evidence type="ECO:0000256" key="9">
    <source>
        <dbReference type="ARBA" id="ARBA00023157"/>
    </source>
</evidence>
<sequence>MENLSDAIMFNLTGLNDTRSQKYVFFTFAFLFYLLIIFLNLTLTATILLEKSLHEPMYIFICNLSVNTLYGTAGFYPKLLADFLSDTHVISYTGCLIQAFVIYSSVLCEFSNLTVMAYDRYVAICKPLEYHSIINTVTARNIVLILWILTFCETVIPILLTLRLSLCGSQIDRLYCDNWSMVKLSCVDTTLNNIYGYIVVIVHILQAFFIVYSYIEIIRECLKSSEGKSKFLQTCLPHLITLINFTIATLFDVMYARYGSRNTSQTLRNIMAVEFLVIPPVLNPLVYGLNLKQIRIRMNLSDAIMFNLTGLNDTRSQKYVFFTFAFLFYLLIIFLNLTLTATILLEKSLHEPMYIFICNLSVNTLYGTAGFYPKLLADFLSDTHVISYTGCLIQAFVIYSSVLCKSKFLQTCLPHLITLINFTIATLFDVMYARYGSRNTSQTLRNIMAVEFLVIPPVLNPLVYGLNLKQIRIRMNYTDVTVSYLKGLNETRSQKNIYFVFTLIFYLLIIFLNLTLIATVLLEKSLHEPMYIFICNLSVNTLYGTAGFYPKLLADFLSDTHVISYTGCLIQAFVIYSYVPCEYTSLTVMAYDRYVAICNPLEYHAIMNTMITVKFILISWILPLCELMIGIVLTSRLSLCRSQIDKLYCDNWSIVKLSCMDTTLNNIYGYILVIAHGSQAFFIIYSYIQIVRACLKSIEGRIKFIQTCLPHLITLINFAISTIFDVMHSRCGSRNTPQTLHNIMAVEFLVIPPLLNPLIYGLKLTQIRLSVKRLFYKRKVDSQNNLTSLNWTCSIKHISKHAKPKRKILSCHSSPQLSPRVSGYKMNDSVKNHVFKPLFLSRSSGLNETRSYKYICFAFTFLFYLLIIFLNLTLMATVILEKSLHEPMYIFICNLSVNTLYGTAGFYPKLLADFLSDSHVISYTGCLIQAFVIYSYLPCKYTSLTLMAYDRYVAICKPLEYHSIMNIMVTGKFILISWLLPLCELMIGILLTARLPLCGSHIDKLYCENWAIVKLSCVDITVNSIYGYIPLVFHTLQAFLIVCSYIPIVKVCLNSSEGRTKFMQTCVPHLISLITLNISALFDIMYSRFGSRNIPQVLRNILSVEFLAFPPFLTPLIYGLNLTQIRISVQRLYKRKVDFLS</sequence>
<feature type="domain" description="G-protein coupled receptors family 1 profile" evidence="14">
    <location>
        <begin position="39"/>
        <end position="287"/>
    </location>
</feature>
<keyword evidence="16" id="KW-1185">Reference proteome</keyword>
<keyword evidence="8 13" id="KW-0472">Membrane</keyword>
<feature type="transmembrane region" description="Helical" evidence="13">
    <location>
        <begin position="385"/>
        <end position="403"/>
    </location>
</feature>
<dbReference type="InterPro" id="IPR017452">
    <property type="entry name" value="GPCR_Rhodpsn_7TM"/>
</dbReference>
<feature type="transmembrane region" description="Helical" evidence="13">
    <location>
        <begin position="23"/>
        <end position="49"/>
    </location>
</feature>
<dbReference type="PROSITE" id="PS00237">
    <property type="entry name" value="G_PROTEIN_RECEP_F1_1"/>
    <property type="match status" value="2"/>
</dbReference>
<comment type="subcellular location">
    <subcellularLocation>
        <location evidence="1">Cell membrane</location>
        <topology evidence="1">Multi-pass membrane protein</topology>
    </subcellularLocation>
</comment>
<gene>
    <name evidence="15" type="primary">Or51i2</name>
    <name evidence="15" type="ORF">GTO95_0015116</name>
</gene>
<evidence type="ECO:0000256" key="2">
    <source>
        <dbReference type="ARBA" id="ARBA00022475"/>
    </source>
</evidence>
<evidence type="ECO:0000256" key="3">
    <source>
        <dbReference type="ARBA" id="ARBA00022606"/>
    </source>
</evidence>
<feature type="transmembrane region" description="Helical" evidence="13">
    <location>
        <begin position="96"/>
        <end position="118"/>
    </location>
</feature>
<feature type="non-terminal residue" evidence="15">
    <location>
        <position position="1141"/>
    </location>
</feature>
<evidence type="ECO:0000256" key="7">
    <source>
        <dbReference type="ARBA" id="ARBA00023040"/>
    </source>
</evidence>
<dbReference type="InterPro" id="IPR052921">
    <property type="entry name" value="GPCR1_Superfamily_Member"/>
</dbReference>
<comment type="caution">
    <text evidence="15">The sequence shown here is derived from an EMBL/GenBank/DDBJ whole genome shotgun (WGS) entry which is preliminary data.</text>
</comment>
<dbReference type="AlphaFoldDB" id="A0A8J7TIM5"/>
<evidence type="ECO:0000256" key="8">
    <source>
        <dbReference type="ARBA" id="ARBA00023136"/>
    </source>
</evidence>
<dbReference type="Proteomes" id="UP000736164">
    <property type="component" value="Unassembled WGS sequence"/>
</dbReference>
<dbReference type="GO" id="GO:0005549">
    <property type="term" value="F:odorant binding"/>
    <property type="evidence" value="ECO:0007669"/>
    <property type="project" value="TreeGrafter"/>
</dbReference>
<dbReference type="SUPFAM" id="SSF81321">
    <property type="entry name" value="Family A G protein-coupled receptor-like"/>
    <property type="match status" value="4"/>
</dbReference>
<evidence type="ECO:0000256" key="11">
    <source>
        <dbReference type="ARBA" id="ARBA00023180"/>
    </source>
</evidence>
<evidence type="ECO:0000256" key="10">
    <source>
        <dbReference type="ARBA" id="ARBA00023170"/>
    </source>
</evidence>
<feature type="transmembrane region" description="Helical" evidence="13">
    <location>
        <begin position="973"/>
        <end position="997"/>
    </location>
</feature>
<feature type="transmembrane region" description="Helical" evidence="13">
    <location>
        <begin position="1035"/>
        <end position="1053"/>
    </location>
</feature>
<evidence type="ECO:0000313" key="16">
    <source>
        <dbReference type="Proteomes" id="UP000736164"/>
    </source>
</evidence>
<keyword evidence="6 13" id="KW-1133">Transmembrane helix</keyword>
<evidence type="ECO:0000256" key="5">
    <source>
        <dbReference type="ARBA" id="ARBA00022725"/>
    </source>
</evidence>
<evidence type="ECO:0000256" key="13">
    <source>
        <dbReference type="SAM" id="Phobius"/>
    </source>
</evidence>
<keyword evidence="12" id="KW-0807">Transducer</keyword>
<feature type="transmembrane region" description="Helical" evidence="13">
    <location>
        <begin position="319"/>
        <end position="341"/>
    </location>
</feature>
<feature type="transmembrane region" description="Helical" evidence="13">
    <location>
        <begin position="139"/>
        <end position="160"/>
    </location>
</feature>
<reference evidence="15" key="1">
    <citation type="journal article" date="2021" name="Cell">
        <title>Tracing the genetic footprints of vertebrate landing in non-teleost ray-finned fishes.</title>
        <authorList>
            <person name="Bi X."/>
            <person name="Wang K."/>
            <person name="Yang L."/>
            <person name="Pan H."/>
            <person name="Jiang H."/>
            <person name="Wei Q."/>
            <person name="Fang M."/>
            <person name="Yu H."/>
            <person name="Zhu C."/>
            <person name="Cai Y."/>
            <person name="He Y."/>
            <person name="Gan X."/>
            <person name="Zeng H."/>
            <person name="Yu D."/>
            <person name="Zhu Y."/>
            <person name="Jiang H."/>
            <person name="Qiu Q."/>
            <person name="Yang H."/>
            <person name="Zhang Y.E."/>
            <person name="Wang W."/>
            <person name="Zhu M."/>
            <person name="He S."/>
            <person name="Zhang G."/>
        </authorList>
    </citation>
    <scope>NUCLEOTIDE SEQUENCE</scope>
    <source>
        <strain evidence="15">Allg_001</strain>
    </source>
</reference>
<feature type="transmembrane region" description="Helical" evidence="13">
    <location>
        <begin position="415"/>
        <end position="435"/>
    </location>
</feature>
<feature type="transmembrane region" description="Helical" evidence="13">
    <location>
        <begin position="740"/>
        <end position="762"/>
    </location>
</feature>
<dbReference type="PANTHER" id="PTHR26451:SF871">
    <property type="entry name" value="ODORANT RECEPTOR-RELATED"/>
    <property type="match status" value="1"/>
</dbReference>
<organism evidence="15 16">
    <name type="scientific">Atractosteus spatula</name>
    <name type="common">Alligator gar</name>
    <name type="synonym">Lepisosteus spatula</name>
    <dbReference type="NCBI Taxonomy" id="7917"/>
    <lineage>
        <taxon>Eukaryota</taxon>
        <taxon>Metazoa</taxon>
        <taxon>Chordata</taxon>
        <taxon>Craniata</taxon>
        <taxon>Vertebrata</taxon>
        <taxon>Euteleostomi</taxon>
        <taxon>Actinopterygii</taxon>
        <taxon>Neopterygii</taxon>
        <taxon>Holostei</taxon>
        <taxon>Semionotiformes</taxon>
        <taxon>Lepisosteidae</taxon>
        <taxon>Atractosteus</taxon>
    </lineage>
</organism>
<accession>A0A8J7TIM5</accession>
<name>A0A8J7TIM5_ATRSP</name>